<evidence type="ECO:0000259" key="14">
    <source>
        <dbReference type="PROSITE" id="PS50109"/>
    </source>
</evidence>
<dbReference type="PANTHER" id="PTHR43547">
    <property type="entry name" value="TWO-COMPONENT HISTIDINE KINASE"/>
    <property type="match status" value="1"/>
</dbReference>
<dbReference type="SUPFAM" id="SSF52172">
    <property type="entry name" value="CheY-like"/>
    <property type="match status" value="1"/>
</dbReference>
<dbReference type="Gene3D" id="3.30.565.10">
    <property type="entry name" value="Histidine kinase-like ATPase, C-terminal domain"/>
    <property type="match status" value="1"/>
</dbReference>
<dbReference type="InterPro" id="IPR013783">
    <property type="entry name" value="Ig-like_fold"/>
</dbReference>
<dbReference type="PROSITE" id="PS50110">
    <property type="entry name" value="RESPONSE_REGULATORY"/>
    <property type="match status" value="1"/>
</dbReference>
<keyword evidence="12" id="KW-1133">Transmembrane helix</keyword>
<keyword evidence="9" id="KW-0805">Transcription regulation</keyword>
<keyword evidence="8" id="KW-0902">Two-component regulatory system</keyword>
<dbReference type="InterPro" id="IPR018060">
    <property type="entry name" value="HTH_AraC"/>
</dbReference>
<dbReference type="SUPFAM" id="SSF50998">
    <property type="entry name" value="Quinoprotein alcohol dehydrogenase-like"/>
    <property type="match status" value="1"/>
</dbReference>
<feature type="domain" description="Histidine kinase" evidence="14">
    <location>
        <begin position="839"/>
        <end position="1054"/>
    </location>
</feature>
<keyword evidence="12" id="KW-0812">Transmembrane</keyword>
<reference evidence="16 17" key="1">
    <citation type="submission" date="2020-08" db="EMBL/GenBank/DDBJ databases">
        <title>Functional genomics of gut bacteria from endangered species of beetles.</title>
        <authorList>
            <person name="Carlos-Shanley C."/>
        </authorList>
    </citation>
    <scope>NUCLEOTIDE SEQUENCE [LARGE SCALE GENOMIC DNA]</scope>
    <source>
        <strain evidence="16 17">S00070</strain>
    </source>
</reference>
<dbReference type="InterPro" id="IPR003661">
    <property type="entry name" value="HisK_dim/P_dom"/>
</dbReference>
<dbReference type="CDD" id="cd17574">
    <property type="entry name" value="REC_OmpR"/>
    <property type="match status" value="1"/>
</dbReference>
<dbReference type="GO" id="GO:0003700">
    <property type="term" value="F:DNA-binding transcription factor activity"/>
    <property type="evidence" value="ECO:0007669"/>
    <property type="project" value="InterPro"/>
</dbReference>
<keyword evidence="6 16" id="KW-0418">Kinase</keyword>
<evidence type="ECO:0000256" key="1">
    <source>
        <dbReference type="ARBA" id="ARBA00000085"/>
    </source>
</evidence>
<dbReference type="PRINTS" id="PR00344">
    <property type="entry name" value="BCTRLSENSOR"/>
</dbReference>
<feature type="modified residue" description="4-aspartylphosphate" evidence="11">
    <location>
        <position position="1147"/>
    </location>
</feature>
<feature type="domain" description="Response regulatory" evidence="15">
    <location>
        <begin position="1099"/>
        <end position="1214"/>
    </location>
</feature>
<dbReference type="InterPro" id="IPR036097">
    <property type="entry name" value="HisK_dim/P_sf"/>
</dbReference>
<dbReference type="InterPro" id="IPR011047">
    <property type="entry name" value="Quinoprotein_ADH-like_sf"/>
</dbReference>
<keyword evidence="3 11" id="KW-0597">Phosphoprotein</keyword>
<dbReference type="CDD" id="cd00075">
    <property type="entry name" value="HATPase"/>
    <property type="match status" value="1"/>
</dbReference>
<evidence type="ECO:0000256" key="5">
    <source>
        <dbReference type="ARBA" id="ARBA00022741"/>
    </source>
</evidence>
<dbReference type="SUPFAM" id="SSF46689">
    <property type="entry name" value="Homeodomain-like"/>
    <property type="match status" value="1"/>
</dbReference>
<evidence type="ECO:0000256" key="6">
    <source>
        <dbReference type="ARBA" id="ARBA00022777"/>
    </source>
</evidence>
<dbReference type="FunFam" id="3.40.50.2300:FF:000138">
    <property type="entry name" value="Two-component system sensor histidine kinase/response regulator"/>
    <property type="match status" value="1"/>
</dbReference>
<dbReference type="Pfam" id="PF07494">
    <property type="entry name" value="Reg_prop"/>
    <property type="match status" value="5"/>
</dbReference>
<dbReference type="InterPro" id="IPR003594">
    <property type="entry name" value="HATPase_dom"/>
</dbReference>
<dbReference type="PROSITE" id="PS50109">
    <property type="entry name" value="HIS_KIN"/>
    <property type="match status" value="1"/>
</dbReference>
<dbReference type="InterPro" id="IPR004358">
    <property type="entry name" value="Sig_transdc_His_kin-like_C"/>
</dbReference>
<dbReference type="Gene3D" id="3.40.50.2300">
    <property type="match status" value="1"/>
</dbReference>
<evidence type="ECO:0000256" key="10">
    <source>
        <dbReference type="ARBA" id="ARBA00023163"/>
    </source>
</evidence>
<keyword evidence="7" id="KW-0067">ATP-binding</keyword>
<dbReference type="Pfam" id="PF00072">
    <property type="entry name" value="Response_reg"/>
    <property type="match status" value="1"/>
</dbReference>
<dbReference type="FunFam" id="1.10.10.60:FF:000284">
    <property type="entry name" value="Two-component system sensor histidine kinase/response regulator"/>
    <property type="match status" value="1"/>
</dbReference>
<dbReference type="Proteomes" id="UP000524404">
    <property type="component" value="Unassembled WGS sequence"/>
</dbReference>
<comment type="catalytic activity">
    <reaction evidence="1">
        <text>ATP + protein L-histidine = ADP + protein N-phospho-L-histidine.</text>
        <dbReference type="EC" id="2.7.13.3"/>
    </reaction>
</comment>
<dbReference type="SMART" id="SM00387">
    <property type="entry name" value="HATPase_c"/>
    <property type="match status" value="1"/>
</dbReference>
<dbReference type="Gene3D" id="2.60.40.10">
    <property type="entry name" value="Immunoglobulins"/>
    <property type="match status" value="1"/>
</dbReference>
<dbReference type="Pfam" id="PF12833">
    <property type="entry name" value="HTH_18"/>
    <property type="match status" value="1"/>
</dbReference>
<evidence type="ECO:0000313" key="17">
    <source>
        <dbReference type="Proteomes" id="UP000524404"/>
    </source>
</evidence>
<dbReference type="SMART" id="SM00388">
    <property type="entry name" value="HisKA"/>
    <property type="match status" value="1"/>
</dbReference>
<keyword evidence="17" id="KW-1185">Reference proteome</keyword>
<dbReference type="InterPro" id="IPR036890">
    <property type="entry name" value="HATPase_C_sf"/>
</dbReference>
<dbReference type="InterPro" id="IPR015943">
    <property type="entry name" value="WD40/YVTN_repeat-like_dom_sf"/>
</dbReference>
<dbReference type="InterPro" id="IPR009057">
    <property type="entry name" value="Homeodomain-like_sf"/>
</dbReference>
<keyword evidence="4" id="KW-0808">Transferase</keyword>
<gene>
    <name evidence="16" type="ORF">HNP25_001198</name>
</gene>
<dbReference type="Gene3D" id="1.10.10.60">
    <property type="entry name" value="Homeodomain-like"/>
    <property type="match status" value="1"/>
</dbReference>
<evidence type="ECO:0000256" key="4">
    <source>
        <dbReference type="ARBA" id="ARBA00022679"/>
    </source>
</evidence>
<feature type="transmembrane region" description="Helical" evidence="12">
    <location>
        <begin position="780"/>
        <end position="803"/>
    </location>
</feature>
<name>A0A841EHT6_9BACT</name>
<keyword evidence="10" id="KW-0804">Transcription</keyword>
<keyword evidence="16" id="KW-0238">DNA-binding</keyword>
<evidence type="ECO:0000256" key="8">
    <source>
        <dbReference type="ARBA" id="ARBA00023012"/>
    </source>
</evidence>
<dbReference type="InterPro" id="IPR011123">
    <property type="entry name" value="Y_Y_Y"/>
</dbReference>
<dbReference type="RefSeq" id="WP_221432414.1">
    <property type="nucleotide sequence ID" value="NZ_JACHKT010000006.1"/>
</dbReference>
<protein>
    <recommendedName>
        <fullName evidence="2">histidine kinase</fullName>
        <ecNumber evidence="2">2.7.13.3</ecNumber>
    </recommendedName>
</protein>
<dbReference type="SUPFAM" id="SSF47384">
    <property type="entry name" value="Homodimeric domain of signal transducing histidine kinase"/>
    <property type="match status" value="1"/>
</dbReference>
<evidence type="ECO:0000256" key="3">
    <source>
        <dbReference type="ARBA" id="ARBA00022553"/>
    </source>
</evidence>
<dbReference type="GO" id="GO:0000155">
    <property type="term" value="F:phosphorelay sensor kinase activity"/>
    <property type="evidence" value="ECO:0007669"/>
    <property type="project" value="InterPro"/>
</dbReference>
<feature type="domain" description="HTH araC/xylS-type" evidence="13">
    <location>
        <begin position="1246"/>
        <end position="1345"/>
    </location>
</feature>
<dbReference type="Gene3D" id="2.130.10.10">
    <property type="entry name" value="YVTN repeat-like/Quinoprotein amine dehydrogenase"/>
    <property type="match status" value="2"/>
</dbReference>
<dbReference type="InterPro" id="IPR011110">
    <property type="entry name" value="Reg_prop"/>
</dbReference>
<dbReference type="EC" id="2.7.13.3" evidence="2"/>
<dbReference type="PROSITE" id="PS01124">
    <property type="entry name" value="HTH_ARAC_FAMILY_2"/>
    <property type="match status" value="1"/>
</dbReference>
<evidence type="ECO:0000259" key="13">
    <source>
        <dbReference type="PROSITE" id="PS01124"/>
    </source>
</evidence>
<dbReference type="EMBL" id="JACHKT010000006">
    <property type="protein sequence ID" value="MBB6002546.1"/>
    <property type="molecule type" value="Genomic_DNA"/>
</dbReference>
<keyword evidence="5" id="KW-0547">Nucleotide-binding</keyword>
<dbReference type="PANTHER" id="PTHR43547:SF2">
    <property type="entry name" value="HYBRID SIGNAL TRANSDUCTION HISTIDINE KINASE C"/>
    <property type="match status" value="1"/>
</dbReference>
<dbReference type="GO" id="GO:0005524">
    <property type="term" value="F:ATP binding"/>
    <property type="evidence" value="ECO:0007669"/>
    <property type="project" value="UniProtKB-KW"/>
</dbReference>
<accession>A0A841EHT6</accession>
<evidence type="ECO:0000313" key="16">
    <source>
        <dbReference type="EMBL" id="MBB6002546.1"/>
    </source>
</evidence>
<dbReference type="Pfam" id="PF00512">
    <property type="entry name" value="HisKA"/>
    <property type="match status" value="1"/>
</dbReference>
<dbReference type="Pfam" id="PF07495">
    <property type="entry name" value="Y_Y_Y"/>
    <property type="match status" value="1"/>
</dbReference>
<dbReference type="Pfam" id="PF02518">
    <property type="entry name" value="HATPase_c"/>
    <property type="match status" value="1"/>
</dbReference>
<dbReference type="SMART" id="SM00448">
    <property type="entry name" value="REC"/>
    <property type="match status" value="1"/>
</dbReference>
<keyword evidence="12" id="KW-0472">Membrane</keyword>
<proteinExistence type="predicted"/>
<dbReference type="SUPFAM" id="SSF55874">
    <property type="entry name" value="ATPase domain of HSP90 chaperone/DNA topoisomerase II/histidine kinase"/>
    <property type="match status" value="1"/>
</dbReference>
<dbReference type="CDD" id="cd00082">
    <property type="entry name" value="HisKA"/>
    <property type="match status" value="1"/>
</dbReference>
<sequence>MINFKAYIFFVMLFVAEFNLWGQIYPYNFRSISIDNGLSQSTVYSITQDTLGFIWMATQDGLNRYDGYAFTVYHPINGDANSLQSNYLKSTFLDSDGHVWIGGDRGVSKYNHLTNQFINYKPVRKFVGEWFVSAITEGKDKSIWIGTNSGEIFVIDATKGTIKQFFFDSIKYGIKSINCLKFYNDRLYIATNVGLYTKTPNTNRLYKVKFDSEVSPSSVNDIMIDNSTLWIATEGNGLFNYNLRTKTVNNYLHEVGNAQSLANNDVRGISKDATGNIWIGTFKGLSVLHKDSKQFQNYYHQLNSPYTISQNSIRSIFKDRQGGMWLGTYYGGVNYYHSSDLKFNNLNQNMGKVSLNDQVVNTIKQDKGGSFWIGTNDKGLNHWNPKTNSISYYTHNEANKNSLSSNNIKSLVFDEKDRLLLGTHNSGLNILDVKSGKFTVLKKDPKNDRSIAGDMVYALLKDHKSRIWVGTRTGFDFFDSKNNTFKHILLDAAGKRLSSDEISFLMEDSKNRIWIGTTNGVNQFYPESDLFNVFQGSMLSNEVVNCITEDPKKRIWIATRYGLNLFDEAHQTFISFKERPEFPQGTIYGLLTDEVGNLWFSSNNGLGCFNPETKETKWFDTNDGLQSKQFNIYAFCKAKDGMMLFGGINGLSYFYPKTISQSPLKLKLSFTGLELFDKIVIPNDENDILSAHIDRSTNLILKHDQKQFSIIFNTFNYISASRTKYTFRLKGFDTKWYFTNSPKVTYSNLGTGEYVFEVKAIGPSGEMSTLRTINIEILPAWYASSLFLCSLFLLILSFGYVVYRNISERIITLEQLKQERIERDKINYINQVKTDFFTNISHELRTPLTLILAPLEEIMSKPVNDNYLKNQYRLMLSNTRKLYHLVNQLFEFRKAEAGTLKLCVEKSDLVTFVKEIYNSFKPIAERKDISYDFISSEMSIITFFDKDVIGKILFNLLSNAFKYTDFNGKIKIELIVSSKNVVIKVYDNGIGIQQEYLEKIFERFYQIDAKETNLGSGIGLAFTKYLTELHHGRITVDSVCGLGSTFSFEFPLDSTVYQNDMLRSNGIIDASFEDTWIPKSGLLLDENWGENVQLPQKETILIVDDNSEILNYLARYFQQFYHVITASNGNQALTELNEKQIDLIISDIMMAELDGINLCIKIKKNIQTSHIPIILLTARAETEQQIKGIEVGADDYITKPFSIKLLSIKVQNILHSRKRLKEYYSASKDIIPENVAFNILDEKFLKQAMRIIEENLSESDFSVEKLSREIGMSRSNLYLKVRAITGESVTDFIKRIRFKKAIELLEEKQYTIAQIAYMSGFNSPSYFSTAFKQYHGCMPTEYLAKTDLDINQTT</sequence>
<evidence type="ECO:0000256" key="7">
    <source>
        <dbReference type="ARBA" id="ARBA00022840"/>
    </source>
</evidence>
<organism evidence="16 17">
    <name type="scientific">Arcicella rosea</name>
    <dbReference type="NCBI Taxonomy" id="502909"/>
    <lineage>
        <taxon>Bacteria</taxon>
        <taxon>Pseudomonadati</taxon>
        <taxon>Bacteroidota</taxon>
        <taxon>Cytophagia</taxon>
        <taxon>Cytophagales</taxon>
        <taxon>Flectobacillaceae</taxon>
        <taxon>Arcicella</taxon>
    </lineage>
</organism>
<evidence type="ECO:0000256" key="9">
    <source>
        <dbReference type="ARBA" id="ARBA00023015"/>
    </source>
</evidence>
<dbReference type="FunFam" id="3.30.565.10:FF:000037">
    <property type="entry name" value="Hybrid sensor histidine kinase/response regulator"/>
    <property type="match status" value="1"/>
</dbReference>
<comment type="caution">
    <text evidence="16">The sequence shown here is derived from an EMBL/GenBank/DDBJ whole genome shotgun (WGS) entry which is preliminary data.</text>
</comment>
<dbReference type="InterPro" id="IPR011006">
    <property type="entry name" value="CheY-like_superfamily"/>
</dbReference>
<dbReference type="GO" id="GO:0043565">
    <property type="term" value="F:sequence-specific DNA binding"/>
    <property type="evidence" value="ECO:0007669"/>
    <property type="project" value="InterPro"/>
</dbReference>
<dbReference type="InterPro" id="IPR001789">
    <property type="entry name" value="Sig_transdc_resp-reg_receiver"/>
</dbReference>
<dbReference type="SUPFAM" id="SSF63829">
    <property type="entry name" value="Calcium-dependent phosphotriesterase"/>
    <property type="match status" value="1"/>
</dbReference>
<evidence type="ECO:0000256" key="2">
    <source>
        <dbReference type="ARBA" id="ARBA00012438"/>
    </source>
</evidence>
<evidence type="ECO:0000256" key="12">
    <source>
        <dbReference type="SAM" id="Phobius"/>
    </source>
</evidence>
<dbReference type="InterPro" id="IPR005467">
    <property type="entry name" value="His_kinase_dom"/>
</dbReference>
<evidence type="ECO:0000259" key="15">
    <source>
        <dbReference type="PROSITE" id="PS50110"/>
    </source>
</evidence>
<evidence type="ECO:0000256" key="11">
    <source>
        <dbReference type="PROSITE-ProRule" id="PRU00169"/>
    </source>
</evidence>
<dbReference type="SMART" id="SM00342">
    <property type="entry name" value="HTH_ARAC"/>
    <property type="match status" value="1"/>
</dbReference>
<dbReference type="Gene3D" id="1.10.287.130">
    <property type="match status" value="1"/>
</dbReference>